<reference evidence="1" key="1">
    <citation type="submission" date="2015-01" db="EMBL/GenBank/DDBJ databases">
        <authorList>
            <person name="Wibberg Daniel"/>
        </authorList>
    </citation>
    <scope>NUCLEOTIDE SEQUENCE</scope>
    <source>
        <strain evidence="1">B-1459</strain>
        <plasmid evidence="1">I</plasmid>
    </source>
</reference>
<protein>
    <submittedName>
        <fullName evidence="1">Uncharacterized protein</fullName>
    </submittedName>
</protein>
<sequence length="81" mass="8752">MGMWPGSGHCAQARGGFCKRSAPGRGLGPTGDDAARTYSQASGRWHQIKWTKLSVKLDGGVGIKSGQQGVMWLPCRPSFWF</sequence>
<evidence type="ECO:0000313" key="1">
    <source>
        <dbReference type="EMBL" id="CEO96486.1"/>
    </source>
</evidence>
<gene>
    <name evidence="1" type="ORF">pXCCB1459_0057</name>
</gene>
<dbReference type="EMBL" id="LN811400">
    <property type="protein sequence ID" value="CEO96486.1"/>
    <property type="molecule type" value="Genomic_DNA"/>
</dbReference>
<keyword evidence="1" id="KW-0614">Plasmid</keyword>
<dbReference type="AlphaFoldDB" id="A0A0C7KNH9"/>
<geneLocation type="plasmid" evidence="1">
    <name>I</name>
</geneLocation>
<accession>A0A0C7KNH9</accession>
<proteinExistence type="predicted"/>
<organism evidence="1">
    <name type="scientific">Xanthomonas campestris pv. campestris</name>
    <dbReference type="NCBI Taxonomy" id="340"/>
    <lineage>
        <taxon>Bacteria</taxon>
        <taxon>Pseudomonadati</taxon>
        <taxon>Pseudomonadota</taxon>
        <taxon>Gammaproteobacteria</taxon>
        <taxon>Lysobacterales</taxon>
        <taxon>Lysobacteraceae</taxon>
        <taxon>Xanthomonas</taxon>
    </lineage>
</organism>
<name>A0A0C7KNH9_XANCE</name>